<keyword evidence="2" id="KW-1185">Reference proteome</keyword>
<dbReference type="STRING" id="178355.SAMN04488062_10431"/>
<reference evidence="2" key="1">
    <citation type="submission" date="2016-10" db="EMBL/GenBank/DDBJ databases">
        <authorList>
            <person name="Varghese N."/>
            <person name="Submissions S."/>
        </authorList>
    </citation>
    <scope>NUCLEOTIDE SEQUENCE [LARGE SCALE GENOMIC DNA]</scope>
    <source>
        <strain evidence="2">CGMCC 1.2747</strain>
    </source>
</reference>
<evidence type="ECO:0000313" key="1">
    <source>
        <dbReference type="EMBL" id="SDH06961.1"/>
    </source>
</evidence>
<protein>
    <submittedName>
        <fullName evidence="1">Nucleotidyl transferase AbiEii toxin, Type IV TA system</fullName>
    </submittedName>
</protein>
<sequence length="331" mass="38390">MKTFLQLDKEEKTVIFEQIRTKTGLPIQAIEKDWWVTQTLGLIFAMDCAPQIVFKGGTSLSKAWNVIERFSEDIDLALDRRYLGFDTEMSKSQVSKLRKASFQFISTIFFSQLKEQFEKAGFTDLKIQLAAVKDTDQDPLIIEIYYPEVSPTSEYLKPRILVEIGSRSLREPCSPRVFSSLVGEHYPDQSFADKPITVATVNPERTFLEKVFLLHEEFQKKPDKIRTDRLSRHLYDLEKLMNTPYFQIAITDNVLYQGIVDHRSTVTPIRGINYANHTPSKISIIPPASILKEWQKDYEIMQQNMIYGNSLSFENLMERITEIQQKINAKK</sequence>
<dbReference type="Gene3D" id="3.10.450.620">
    <property type="entry name" value="JHP933, nucleotidyltransferase-like core domain"/>
    <property type="match status" value="1"/>
</dbReference>
<name>A0A1G7ZDY8_9FLAO</name>
<dbReference type="EMBL" id="FNDB01000004">
    <property type="protein sequence ID" value="SDH06961.1"/>
    <property type="molecule type" value="Genomic_DNA"/>
</dbReference>
<evidence type="ECO:0000313" key="2">
    <source>
        <dbReference type="Proteomes" id="UP000199274"/>
    </source>
</evidence>
<accession>A0A1G7ZDY8</accession>
<dbReference type="AlphaFoldDB" id="A0A1G7ZDY8"/>
<dbReference type="GO" id="GO:0016740">
    <property type="term" value="F:transferase activity"/>
    <property type="evidence" value="ECO:0007669"/>
    <property type="project" value="UniProtKB-KW"/>
</dbReference>
<dbReference type="Pfam" id="PF08843">
    <property type="entry name" value="AbiEii"/>
    <property type="match status" value="1"/>
</dbReference>
<proteinExistence type="predicted"/>
<dbReference type="OrthoDB" id="9780929at2"/>
<gene>
    <name evidence="1" type="ORF">SAMN04488062_10431</name>
</gene>
<organism evidence="1 2">
    <name type="scientific">Flavobacterium omnivorum</name>
    <dbReference type="NCBI Taxonomy" id="178355"/>
    <lineage>
        <taxon>Bacteria</taxon>
        <taxon>Pseudomonadati</taxon>
        <taxon>Bacteroidota</taxon>
        <taxon>Flavobacteriia</taxon>
        <taxon>Flavobacteriales</taxon>
        <taxon>Flavobacteriaceae</taxon>
        <taxon>Flavobacterium</taxon>
    </lineage>
</organism>
<dbReference type="InterPro" id="IPR014942">
    <property type="entry name" value="AbiEii"/>
</dbReference>
<keyword evidence="1" id="KW-0808">Transferase</keyword>
<dbReference type="RefSeq" id="WP_091256153.1">
    <property type="nucleotide sequence ID" value="NZ_FNDB01000004.1"/>
</dbReference>
<dbReference type="Proteomes" id="UP000199274">
    <property type="component" value="Unassembled WGS sequence"/>
</dbReference>